<evidence type="ECO:0000259" key="4">
    <source>
        <dbReference type="Pfam" id="PF08125"/>
    </source>
</evidence>
<dbReference type="EMBL" id="PVEO01000001">
    <property type="protein sequence ID" value="PQV51480.1"/>
    <property type="molecule type" value="Genomic_DNA"/>
</dbReference>
<dbReference type="SUPFAM" id="SSF51735">
    <property type="entry name" value="NAD(P)-binding Rossmann-fold domains"/>
    <property type="match status" value="1"/>
</dbReference>
<dbReference type="InterPro" id="IPR008927">
    <property type="entry name" value="6-PGluconate_DH-like_C_sf"/>
</dbReference>
<keyword evidence="2" id="KW-0520">NAD</keyword>
<evidence type="ECO:0000256" key="1">
    <source>
        <dbReference type="ARBA" id="ARBA00023002"/>
    </source>
</evidence>
<dbReference type="PANTHER" id="PTHR30524">
    <property type="entry name" value="MANNITOL-1-PHOSPHATE 5-DEHYDROGENASE"/>
    <property type="match status" value="1"/>
</dbReference>
<name>A0A362XE06_9FLAO</name>
<dbReference type="InterPro" id="IPR013131">
    <property type="entry name" value="Mannitol_DH_N"/>
</dbReference>
<dbReference type="GO" id="GO:0019592">
    <property type="term" value="P:mannitol catabolic process"/>
    <property type="evidence" value="ECO:0007669"/>
    <property type="project" value="TreeGrafter"/>
</dbReference>
<dbReference type="Pfam" id="PF01232">
    <property type="entry name" value="Mannitol_dh"/>
    <property type="match status" value="1"/>
</dbReference>
<dbReference type="GO" id="GO:0019698">
    <property type="term" value="P:D-galacturonate catabolic process"/>
    <property type="evidence" value="ECO:0007669"/>
    <property type="project" value="TreeGrafter"/>
</dbReference>
<comment type="caution">
    <text evidence="5">The sequence shown here is derived from an EMBL/GenBank/DDBJ whole genome shotgun (WGS) entry which is preliminary data.</text>
</comment>
<dbReference type="GO" id="GO:0009026">
    <property type="term" value="F:tagaturonate reductase activity"/>
    <property type="evidence" value="ECO:0007669"/>
    <property type="project" value="TreeGrafter"/>
</dbReference>
<proteinExistence type="predicted"/>
<dbReference type="Pfam" id="PF08125">
    <property type="entry name" value="Mannitol_dh_C"/>
    <property type="match status" value="1"/>
</dbReference>
<dbReference type="PRINTS" id="PR00084">
    <property type="entry name" value="MTLDHDRGNASE"/>
</dbReference>
<dbReference type="RefSeq" id="WP_105472490.1">
    <property type="nucleotide sequence ID" value="NZ_PVEO01000001.1"/>
</dbReference>
<protein>
    <submittedName>
        <fullName evidence="5">Tagaturonate reductase</fullName>
    </submittedName>
</protein>
<accession>A0A362XE06</accession>
<dbReference type="GO" id="GO:0008926">
    <property type="term" value="F:mannitol-1-phosphate 5-dehydrogenase activity"/>
    <property type="evidence" value="ECO:0007669"/>
    <property type="project" value="TreeGrafter"/>
</dbReference>
<dbReference type="InterPro" id="IPR036291">
    <property type="entry name" value="NAD(P)-bd_dom_sf"/>
</dbReference>
<organism evidence="5 6">
    <name type="scientific">Jejuia pallidilutea</name>
    <dbReference type="NCBI Taxonomy" id="504487"/>
    <lineage>
        <taxon>Bacteria</taxon>
        <taxon>Pseudomonadati</taxon>
        <taxon>Bacteroidota</taxon>
        <taxon>Flavobacteriia</taxon>
        <taxon>Flavobacteriales</taxon>
        <taxon>Flavobacteriaceae</taxon>
        <taxon>Jejuia</taxon>
    </lineage>
</organism>
<dbReference type="PANTHER" id="PTHR30524:SF0">
    <property type="entry name" value="ALTRONATE OXIDOREDUCTASE-RELATED"/>
    <property type="match status" value="1"/>
</dbReference>
<dbReference type="InterPro" id="IPR013118">
    <property type="entry name" value="Mannitol_DH_C"/>
</dbReference>
<dbReference type="Gene3D" id="3.40.50.720">
    <property type="entry name" value="NAD(P)-binding Rossmann-like Domain"/>
    <property type="match status" value="1"/>
</dbReference>
<reference evidence="5 6" key="1">
    <citation type="submission" date="2018-02" db="EMBL/GenBank/DDBJ databases">
        <title>Genomic Encyclopedia of Archaeal and Bacterial Type Strains, Phase II (KMG-II): from individual species to whole genera.</title>
        <authorList>
            <person name="Goeker M."/>
        </authorList>
    </citation>
    <scope>NUCLEOTIDE SEQUENCE [LARGE SCALE GENOMIC DNA]</scope>
    <source>
        <strain evidence="5 6">DSM 21165</strain>
    </source>
</reference>
<dbReference type="AlphaFoldDB" id="A0A362XE06"/>
<keyword evidence="1" id="KW-0560">Oxidoreductase</keyword>
<evidence type="ECO:0000259" key="3">
    <source>
        <dbReference type="Pfam" id="PF01232"/>
    </source>
</evidence>
<dbReference type="GO" id="GO:0005829">
    <property type="term" value="C:cytosol"/>
    <property type="evidence" value="ECO:0007669"/>
    <property type="project" value="TreeGrafter"/>
</dbReference>
<evidence type="ECO:0000313" key="5">
    <source>
        <dbReference type="EMBL" id="PQV51480.1"/>
    </source>
</evidence>
<feature type="domain" description="Mannitol dehydrogenase N-terminal" evidence="3">
    <location>
        <begin position="18"/>
        <end position="259"/>
    </location>
</feature>
<evidence type="ECO:0000256" key="2">
    <source>
        <dbReference type="ARBA" id="ARBA00023027"/>
    </source>
</evidence>
<evidence type="ECO:0000313" key="6">
    <source>
        <dbReference type="Proteomes" id="UP000251545"/>
    </source>
</evidence>
<gene>
    <name evidence="5" type="ORF">CLV33_101404</name>
</gene>
<sequence>MKKLNRKNLGLETKPPIKILQFGEGNFLRAFIGYAFQELNKKVGFNAGIAVVQPIDRGLVKMLNDQDGLYTLFMKGVKKGEEIQEVELISNIVKAVDPYANFNDYLSLAKEPSLEFIISNTTEAGIAYVSSDTPDMQPPSSFPAKLTLLLHERFKHFNGEASKGLAIIPCELINYNSDTLKDIILKYIEDWKLGNDFKVWLLENSTFHNTLVDRIVPGYPKDDIEAYNAQLDYQDNLIVAAETFLLWVIEVDDALKAKLPFEKTGLDVKIVNDMQPYRTRKVRILNGAHTAMVPFSLLYGNKTVKQSVDNPFTGGFINKVVFNEIIDTLEMDKKELNDFADAVFDRFRNPFIVHNLSSIALNSISKFAVRVLPSLLEYVKIHNKVPTHLTYAFACLIRFYKGIWKGDTLPVQDSEDIVAKFSEIWKSNDSSEIAKSVLGIQDYWGEDLTKVKNLTEAVALALKEIEAHGIEQGFANYSHSILNLHSSNTVTN</sequence>
<dbReference type="SUPFAM" id="SSF48179">
    <property type="entry name" value="6-phosphogluconate dehydrogenase C-terminal domain-like"/>
    <property type="match status" value="1"/>
</dbReference>
<dbReference type="InterPro" id="IPR013328">
    <property type="entry name" value="6PGD_dom2"/>
</dbReference>
<dbReference type="InterPro" id="IPR000669">
    <property type="entry name" value="Mannitol_DH"/>
</dbReference>
<dbReference type="Gene3D" id="1.10.1040.10">
    <property type="entry name" value="N-(1-d-carboxylethyl)-l-norvaline Dehydrogenase, domain 2"/>
    <property type="match status" value="1"/>
</dbReference>
<dbReference type="Proteomes" id="UP000251545">
    <property type="component" value="Unassembled WGS sequence"/>
</dbReference>
<feature type="domain" description="Mannitol dehydrogenase C-terminal" evidence="4">
    <location>
        <begin position="273"/>
        <end position="465"/>
    </location>
</feature>